<organism evidence="2 3">
    <name type="scientific">Hypholoma sublateritium (strain FD-334 SS-4)</name>
    <dbReference type="NCBI Taxonomy" id="945553"/>
    <lineage>
        <taxon>Eukaryota</taxon>
        <taxon>Fungi</taxon>
        <taxon>Dikarya</taxon>
        <taxon>Basidiomycota</taxon>
        <taxon>Agaricomycotina</taxon>
        <taxon>Agaricomycetes</taxon>
        <taxon>Agaricomycetidae</taxon>
        <taxon>Agaricales</taxon>
        <taxon>Agaricineae</taxon>
        <taxon>Strophariaceae</taxon>
        <taxon>Hypholoma</taxon>
    </lineage>
</organism>
<dbReference type="Proteomes" id="UP000054270">
    <property type="component" value="Unassembled WGS sequence"/>
</dbReference>
<dbReference type="AlphaFoldDB" id="A0A0D2PFC7"/>
<feature type="compositionally biased region" description="Acidic residues" evidence="1">
    <location>
        <begin position="79"/>
        <end position="89"/>
    </location>
</feature>
<feature type="compositionally biased region" description="Basic and acidic residues" evidence="1">
    <location>
        <begin position="119"/>
        <end position="134"/>
    </location>
</feature>
<dbReference type="OrthoDB" id="3362703at2759"/>
<feature type="compositionally biased region" description="Polar residues" evidence="1">
    <location>
        <begin position="161"/>
        <end position="177"/>
    </location>
</feature>
<sequence length="358" mass="39902">MAPAPAGTELDFADDQREGSDTELPTPRAKSTAKSQPKSTKAKGKAVATPARKTKRKVVVSDSEDAEDDYMDTVLDVVAEADEDEDYYSLDEKPVKPSKGETKSSTTKVAGRGTKRKARVEPSDSGHASTEKKGSATSKKKAKLPPKVEEPVIDVVGDSAPESSINVDRSSPLTPIQDSPPVNIPKKQKLPTIKKNKLAVSSGVNTPQANPSGTKPPLELGLNNKLNHGEIRKTLINQTDIDLSNKSIYQEIFLKMTGDGATPRRTKEEERRKELNRLRDEAKAKRTEEAQHSFDLQAQYDKISRFEDKLRAERSSALWPNFMGAKWRDEYERERRRQKEQQNQETAYDNTREEGEVN</sequence>
<evidence type="ECO:0000313" key="3">
    <source>
        <dbReference type="Proteomes" id="UP000054270"/>
    </source>
</evidence>
<feature type="region of interest" description="Disordered" evidence="1">
    <location>
        <begin position="330"/>
        <end position="358"/>
    </location>
</feature>
<evidence type="ECO:0000256" key="1">
    <source>
        <dbReference type="SAM" id="MobiDB-lite"/>
    </source>
</evidence>
<feature type="compositionally biased region" description="Acidic residues" evidence="1">
    <location>
        <begin position="62"/>
        <end position="71"/>
    </location>
</feature>
<feature type="region of interest" description="Disordered" evidence="1">
    <location>
        <begin position="1"/>
        <end position="223"/>
    </location>
</feature>
<accession>A0A0D2PFC7</accession>
<feature type="compositionally biased region" description="Polar residues" evidence="1">
    <location>
        <begin position="202"/>
        <end position="213"/>
    </location>
</feature>
<dbReference type="OMA" id="WREDSKK"/>
<dbReference type="STRING" id="945553.A0A0D2PFC7"/>
<proteinExistence type="predicted"/>
<gene>
    <name evidence="2" type="ORF">HYPSUDRAFT_35816</name>
</gene>
<feature type="region of interest" description="Disordered" evidence="1">
    <location>
        <begin position="260"/>
        <end position="296"/>
    </location>
</feature>
<protein>
    <submittedName>
        <fullName evidence="2">Uncharacterized protein</fullName>
    </submittedName>
</protein>
<keyword evidence="3" id="KW-1185">Reference proteome</keyword>
<feature type="compositionally biased region" description="Basic residues" evidence="1">
    <location>
        <begin position="186"/>
        <end position="197"/>
    </location>
</feature>
<dbReference type="EMBL" id="KN817525">
    <property type="protein sequence ID" value="KJA27216.1"/>
    <property type="molecule type" value="Genomic_DNA"/>
</dbReference>
<name>A0A0D2PFC7_HYPSF</name>
<evidence type="ECO:0000313" key="2">
    <source>
        <dbReference type="EMBL" id="KJA27216.1"/>
    </source>
</evidence>
<feature type="compositionally biased region" description="Basic and acidic residues" evidence="1">
    <location>
        <begin position="90"/>
        <end position="102"/>
    </location>
</feature>
<reference evidence="3" key="1">
    <citation type="submission" date="2014-04" db="EMBL/GenBank/DDBJ databases">
        <title>Evolutionary Origins and Diversification of the Mycorrhizal Mutualists.</title>
        <authorList>
            <consortium name="DOE Joint Genome Institute"/>
            <consortium name="Mycorrhizal Genomics Consortium"/>
            <person name="Kohler A."/>
            <person name="Kuo A."/>
            <person name="Nagy L.G."/>
            <person name="Floudas D."/>
            <person name="Copeland A."/>
            <person name="Barry K.W."/>
            <person name="Cichocki N."/>
            <person name="Veneault-Fourrey C."/>
            <person name="LaButti K."/>
            <person name="Lindquist E.A."/>
            <person name="Lipzen A."/>
            <person name="Lundell T."/>
            <person name="Morin E."/>
            <person name="Murat C."/>
            <person name="Riley R."/>
            <person name="Ohm R."/>
            <person name="Sun H."/>
            <person name="Tunlid A."/>
            <person name="Henrissat B."/>
            <person name="Grigoriev I.V."/>
            <person name="Hibbett D.S."/>
            <person name="Martin F."/>
        </authorList>
    </citation>
    <scope>NUCLEOTIDE SEQUENCE [LARGE SCALE GENOMIC DNA]</scope>
    <source>
        <strain evidence="3">FD-334 SS-4</strain>
    </source>
</reference>
<feature type="compositionally biased region" description="Basic and acidic residues" evidence="1">
    <location>
        <begin position="265"/>
        <end position="292"/>
    </location>
</feature>
<feature type="compositionally biased region" description="Basic and acidic residues" evidence="1">
    <location>
        <begin position="330"/>
        <end position="342"/>
    </location>
</feature>